<gene>
    <name evidence="1" type="ORF">BN2614_LOCUS2</name>
</gene>
<evidence type="ECO:0000313" key="2">
    <source>
        <dbReference type="Proteomes" id="UP000269945"/>
    </source>
</evidence>
<keyword evidence="2" id="KW-1185">Reference proteome</keyword>
<sequence length="101" mass="11130">MCAEALVQDTYYVSRLLSHFFRAHRIPPCDTTCPDKGQGCELTGSKIPLRSGSLRGLPLKFVLSQAGSALPEQSQWWDERGMTQEVKGLLLGRCVSSRCAS</sequence>
<comment type="caution">
    <text evidence="1">The sequence shown here is derived from an EMBL/GenBank/DDBJ whole genome shotgun (WGS) entry which is preliminary data.</text>
</comment>
<dbReference type="Proteomes" id="UP000269945">
    <property type="component" value="Unassembled WGS sequence"/>
</dbReference>
<proteinExistence type="predicted"/>
<accession>A0A9X9LUQ5</accession>
<name>A0A9X9LUQ5_GULGU</name>
<protein>
    <submittedName>
        <fullName evidence="1">Uncharacterized protein</fullName>
    </submittedName>
</protein>
<reference evidence="1 2" key="1">
    <citation type="submission" date="2018-10" db="EMBL/GenBank/DDBJ databases">
        <authorList>
            <person name="Ekblom R."/>
            <person name="Jareborg N."/>
        </authorList>
    </citation>
    <scope>NUCLEOTIDE SEQUENCE [LARGE SCALE GENOMIC DNA]</scope>
    <source>
        <tissue evidence="1">Muscle</tissue>
    </source>
</reference>
<organism evidence="1 2">
    <name type="scientific">Gulo gulo</name>
    <name type="common">Wolverine</name>
    <name type="synonym">Gluton</name>
    <dbReference type="NCBI Taxonomy" id="48420"/>
    <lineage>
        <taxon>Eukaryota</taxon>
        <taxon>Metazoa</taxon>
        <taxon>Chordata</taxon>
        <taxon>Craniata</taxon>
        <taxon>Vertebrata</taxon>
        <taxon>Euteleostomi</taxon>
        <taxon>Mammalia</taxon>
        <taxon>Eutheria</taxon>
        <taxon>Laurasiatheria</taxon>
        <taxon>Carnivora</taxon>
        <taxon>Caniformia</taxon>
        <taxon>Musteloidea</taxon>
        <taxon>Mustelidae</taxon>
        <taxon>Guloninae</taxon>
        <taxon>Gulo</taxon>
    </lineage>
</organism>
<evidence type="ECO:0000313" key="1">
    <source>
        <dbReference type="EMBL" id="VCW96800.1"/>
    </source>
</evidence>
<dbReference type="AlphaFoldDB" id="A0A9X9LUQ5"/>
<dbReference type="EMBL" id="CYRY02019500">
    <property type="protein sequence ID" value="VCW96800.1"/>
    <property type="molecule type" value="Genomic_DNA"/>
</dbReference>